<dbReference type="EMBL" id="CP072748">
    <property type="protein sequence ID" value="QTX10011.1"/>
    <property type="molecule type" value="Genomic_DNA"/>
</dbReference>
<accession>A0A8B0SFR9</accession>
<dbReference type="Gene3D" id="3.60.120.10">
    <property type="entry name" value="Anthranilate synthase"/>
    <property type="match status" value="1"/>
</dbReference>
<proteinExistence type="predicted"/>
<sequence>MSKILDYEAYQRTNKARKADTPNEAVAILHWLRQQGVIQQPYYLHIHAGRAEIGWQAKTQIALLDGESDSDWVTALKQLGDQAEALNNKAFGYVGFDAWDSNQGYAPDRSSTFPLVQFFIPEHRLCIQDGQVEYFGSDTRLLDLALQAPPAPLPVLDAVAPDCGYCEQHFMQAVETATATLSGNLTKVVLSRYLGFDDDADLLDLFAAYCLHQKYADAVLMDFGSVGAAIASPELLVRVDAGKVAANPLAGTKTRSNNPAENQRIAQALLSDRKELAEHTLALVQMMGELHPHCAPGTLAVNRLLDVIQQKDVMHLSSELSGELAEDKHCVDAMLSLFPSAMVSGVPKAESIQLIRELEQFPRGLFAGTVGWVSGRDCRFALTIRGMYKYADRLFVQAGAGVMTESIPAQENEEIRMKMSAMLATLSGAVSQQPVRKVG</sequence>
<evidence type="ECO:0000313" key="3">
    <source>
        <dbReference type="EMBL" id="QTX10011.1"/>
    </source>
</evidence>
<dbReference type="AlphaFoldDB" id="A0A8B0SFR9"/>
<dbReference type="Pfam" id="PF00425">
    <property type="entry name" value="Chorismate_bind"/>
    <property type="match status" value="1"/>
</dbReference>
<keyword evidence="4" id="KW-1185">Reference proteome</keyword>
<dbReference type="InterPro" id="IPR005801">
    <property type="entry name" value="ADC_synthase"/>
</dbReference>
<dbReference type="Proteomes" id="UP000664466">
    <property type="component" value="Unassembled WGS sequence"/>
</dbReference>
<dbReference type="SUPFAM" id="SSF56322">
    <property type="entry name" value="ADC synthase"/>
    <property type="match status" value="1"/>
</dbReference>
<feature type="domain" description="Chorismate-utilising enzyme C-terminal" evidence="1">
    <location>
        <begin position="167"/>
        <end position="418"/>
    </location>
</feature>
<dbReference type="PANTHER" id="PTHR42839:SF2">
    <property type="entry name" value="ISOCHORISMATE SYNTHASE ENTC"/>
    <property type="match status" value="1"/>
</dbReference>
<gene>
    <name evidence="3" type="ORF">J1836_015600</name>
    <name evidence="2" type="ORF">J1836_20215</name>
</gene>
<dbReference type="PANTHER" id="PTHR42839">
    <property type="entry name" value="ISOCHORISMATE SYNTHASE ENTC"/>
    <property type="match status" value="1"/>
</dbReference>
<evidence type="ECO:0000313" key="2">
    <source>
        <dbReference type="EMBL" id="MBO0615226.1"/>
    </source>
</evidence>
<reference evidence="3" key="2">
    <citation type="submission" date="2021-04" db="EMBL/GenBank/DDBJ databases">
        <title>Complete Genome and methylome analysis of Thiothrix fructosivorans ATCC 49748.</title>
        <authorList>
            <person name="Fomenkov A."/>
            <person name="Sun L."/>
            <person name="Vincze T."/>
            <person name="Grabovich M.Y."/>
            <person name="Roberts R.J."/>
        </authorList>
    </citation>
    <scope>NUCLEOTIDE SEQUENCE</scope>
    <source>
        <strain evidence="3">ATCC 49748</strain>
    </source>
</reference>
<name>A0A8B0SFR9_9GAMM</name>
<evidence type="ECO:0000313" key="4">
    <source>
        <dbReference type="Proteomes" id="UP000664466"/>
    </source>
</evidence>
<evidence type="ECO:0000259" key="1">
    <source>
        <dbReference type="Pfam" id="PF00425"/>
    </source>
</evidence>
<reference evidence="2 4" key="1">
    <citation type="submission" date="2021-03" db="EMBL/GenBank/DDBJ databases">
        <title>Draft genome and methylome analysis of Thiotrix fructosivoruns ATCC 49748.</title>
        <authorList>
            <person name="Fomenkov A."/>
            <person name="Grabovich M.Y."/>
            <person name="Roberts R.J."/>
        </authorList>
    </citation>
    <scope>NUCLEOTIDE SEQUENCE [LARGE SCALE GENOMIC DNA]</scope>
    <source>
        <strain evidence="2 4">ATCC 49748</strain>
    </source>
</reference>
<organism evidence="3">
    <name type="scientific">Thiothrix fructosivorans</name>
    <dbReference type="NCBI Taxonomy" id="111770"/>
    <lineage>
        <taxon>Bacteria</taxon>
        <taxon>Pseudomonadati</taxon>
        <taxon>Pseudomonadota</taxon>
        <taxon>Gammaproteobacteria</taxon>
        <taxon>Thiotrichales</taxon>
        <taxon>Thiotrichaceae</taxon>
        <taxon>Thiothrix</taxon>
    </lineage>
</organism>
<dbReference type="RefSeq" id="WP_207252949.1">
    <property type="nucleotide sequence ID" value="NZ_JAFMPM010000008.1"/>
</dbReference>
<dbReference type="EMBL" id="JAFMPM010000008">
    <property type="protein sequence ID" value="MBO0615226.1"/>
    <property type="molecule type" value="Genomic_DNA"/>
</dbReference>
<protein>
    <submittedName>
        <fullName evidence="3">Chorismate-binding protein</fullName>
    </submittedName>
</protein>
<dbReference type="InterPro" id="IPR015890">
    <property type="entry name" value="Chorismate_C"/>
</dbReference>